<evidence type="ECO:0000256" key="7">
    <source>
        <dbReference type="ARBA" id="ARBA00022989"/>
    </source>
</evidence>
<keyword evidence="7 9" id="KW-1133">Transmembrane helix</keyword>
<evidence type="ECO:0000313" key="11">
    <source>
        <dbReference type="EMBL" id="TCS78737.1"/>
    </source>
</evidence>
<gene>
    <name evidence="9" type="primary">lspA</name>
    <name evidence="11" type="ORF">EDC37_10996</name>
</gene>
<keyword evidence="8 9" id="KW-0472">Membrane</keyword>
<keyword evidence="12" id="KW-1185">Reference proteome</keyword>
<evidence type="ECO:0000256" key="8">
    <source>
        <dbReference type="ARBA" id="ARBA00023136"/>
    </source>
</evidence>
<dbReference type="EC" id="3.4.23.36" evidence="9"/>
<keyword evidence="5 9" id="KW-0064">Aspartyl protease</keyword>
<comment type="catalytic activity">
    <reaction evidence="9">
        <text>Release of signal peptides from bacterial membrane prolipoproteins. Hydrolyzes -Xaa-Yaa-Zaa-|-(S,diacylglyceryl)Cys-, in which Xaa is hydrophobic (preferably Leu), and Yaa (Ala or Ser) and Zaa (Gly or Ala) have small, neutral side chains.</text>
        <dbReference type="EC" id="3.4.23.36"/>
    </reaction>
</comment>
<evidence type="ECO:0000313" key="12">
    <source>
        <dbReference type="Proteomes" id="UP000295188"/>
    </source>
</evidence>
<dbReference type="NCBIfam" id="TIGR00077">
    <property type="entry name" value="lspA"/>
    <property type="match status" value="1"/>
</dbReference>
<feature type="active site" evidence="9">
    <location>
        <position position="124"/>
    </location>
</feature>
<feature type="transmembrane region" description="Helical" evidence="9">
    <location>
        <begin position="120"/>
        <end position="139"/>
    </location>
</feature>
<comment type="caution">
    <text evidence="11">The sequence shown here is derived from an EMBL/GenBank/DDBJ whole genome shotgun (WGS) entry which is preliminary data.</text>
</comment>
<organism evidence="11 12">
    <name type="scientific">Pectinatus cerevisiiphilus</name>
    <dbReference type="NCBI Taxonomy" id="86956"/>
    <lineage>
        <taxon>Bacteria</taxon>
        <taxon>Bacillati</taxon>
        <taxon>Bacillota</taxon>
        <taxon>Negativicutes</taxon>
        <taxon>Selenomonadales</taxon>
        <taxon>Selenomonadaceae</taxon>
        <taxon>Pectinatus</taxon>
    </lineage>
</organism>
<protein>
    <recommendedName>
        <fullName evidence="9">Lipoprotein signal peptidase</fullName>
        <ecNumber evidence="9">3.4.23.36</ecNumber>
    </recommendedName>
    <alternativeName>
        <fullName evidence="9">Prolipoprotein signal peptidase</fullName>
    </alternativeName>
    <alternativeName>
        <fullName evidence="9">Signal peptidase II</fullName>
        <shortName evidence="9">SPase II</shortName>
    </alternativeName>
</protein>
<evidence type="ECO:0000256" key="5">
    <source>
        <dbReference type="ARBA" id="ARBA00022750"/>
    </source>
</evidence>
<dbReference type="Pfam" id="PF01252">
    <property type="entry name" value="Peptidase_A8"/>
    <property type="match status" value="1"/>
</dbReference>
<comment type="subcellular location">
    <subcellularLocation>
        <location evidence="9">Cell membrane</location>
        <topology evidence="9">Multi-pass membrane protein</topology>
    </subcellularLocation>
</comment>
<dbReference type="OrthoDB" id="9810259at2"/>
<sequence>MFIACIIAVIIVDQVIKYYIRSTMLPGMSFPVIPNIFSITYIQNAGAAFGILEDQRLFFIIATILVLVCGIYFYPVIRRQALLLRLGTALLLGGAAGNLIDRIRFGIVIDYCDFHIWPIFNIADTAIVFGVIIIIYYIYTRGLPE</sequence>
<evidence type="ECO:0000256" key="1">
    <source>
        <dbReference type="ARBA" id="ARBA00006139"/>
    </source>
</evidence>
<dbReference type="GO" id="GO:0005886">
    <property type="term" value="C:plasma membrane"/>
    <property type="evidence" value="ECO:0007669"/>
    <property type="project" value="UniProtKB-SubCell"/>
</dbReference>
<comment type="similarity">
    <text evidence="1 9 10">Belongs to the peptidase A8 family.</text>
</comment>
<dbReference type="GO" id="GO:0006508">
    <property type="term" value="P:proteolysis"/>
    <property type="evidence" value="ECO:0007669"/>
    <property type="project" value="UniProtKB-KW"/>
</dbReference>
<dbReference type="EMBL" id="SMAA01000009">
    <property type="protein sequence ID" value="TCS78737.1"/>
    <property type="molecule type" value="Genomic_DNA"/>
</dbReference>
<dbReference type="PANTHER" id="PTHR33695">
    <property type="entry name" value="LIPOPROTEIN SIGNAL PEPTIDASE"/>
    <property type="match status" value="1"/>
</dbReference>
<dbReference type="InterPro" id="IPR001872">
    <property type="entry name" value="Peptidase_A8"/>
</dbReference>
<dbReference type="HAMAP" id="MF_00161">
    <property type="entry name" value="LspA"/>
    <property type="match status" value="1"/>
</dbReference>
<dbReference type="PANTHER" id="PTHR33695:SF1">
    <property type="entry name" value="LIPOPROTEIN SIGNAL PEPTIDASE"/>
    <property type="match status" value="1"/>
</dbReference>
<dbReference type="AlphaFoldDB" id="A0A4R3K7C2"/>
<dbReference type="RefSeq" id="WP_132549764.1">
    <property type="nucleotide sequence ID" value="NZ_SMAA01000009.1"/>
</dbReference>
<name>A0A4R3K7C2_9FIRM</name>
<comment type="caution">
    <text evidence="9">Lacks conserved residue(s) required for the propagation of feature annotation.</text>
</comment>
<dbReference type="GO" id="GO:0004190">
    <property type="term" value="F:aspartic-type endopeptidase activity"/>
    <property type="evidence" value="ECO:0007669"/>
    <property type="project" value="UniProtKB-UniRule"/>
</dbReference>
<feature type="transmembrane region" description="Helical" evidence="9">
    <location>
        <begin position="57"/>
        <end position="75"/>
    </location>
</feature>
<keyword evidence="4 9" id="KW-0812">Transmembrane</keyword>
<evidence type="ECO:0000256" key="9">
    <source>
        <dbReference type="HAMAP-Rule" id="MF_00161"/>
    </source>
</evidence>
<evidence type="ECO:0000256" key="4">
    <source>
        <dbReference type="ARBA" id="ARBA00022692"/>
    </source>
</evidence>
<keyword evidence="6 9" id="KW-0378">Hydrolase</keyword>
<keyword evidence="2 9" id="KW-1003">Cell membrane</keyword>
<dbReference type="PRINTS" id="PR00781">
    <property type="entry name" value="LIPOSIGPTASE"/>
</dbReference>
<evidence type="ECO:0000256" key="3">
    <source>
        <dbReference type="ARBA" id="ARBA00022670"/>
    </source>
</evidence>
<dbReference type="UniPathway" id="UPA00665"/>
<evidence type="ECO:0000256" key="6">
    <source>
        <dbReference type="ARBA" id="ARBA00022801"/>
    </source>
</evidence>
<feature type="active site" evidence="9">
    <location>
        <position position="110"/>
    </location>
</feature>
<feature type="transmembrane region" description="Helical" evidence="9">
    <location>
        <begin position="82"/>
        <end position="100"/>
    </location>
</feature>
<evidence type="ECO:0000256" key="2">
    <source>
        <dbReference type="ARBA" id="ARBA00022475"/>
    </source>
</evidence>
<accession>A0A4R3K7C2</accession>
<keyword evidence="3 9" id="KW-0645">Protease</keyword>
<reference evidence="11 12" key="1">
    <citation type="submission" date="2019-03" db="EMBL/GenBank/DDBJ databases">
        <title>Genomic Encyclopedia of Type Strains, Phase IV (KMG-IV): sequencing the most valuable type-strain genomes for metagenomic binning, comparative biology and taxonomic classification.</title>
        <authorList>
            <person name="Goeker M."/>
        </authorList>
    </citation>
    <scope>NUCLEOTIDE SEQUENCE [LARGE SCALE GENOMIC DNA]</scope>
    <source>
        <strain evidence="11 12">DSM 20467</strain>
    </source>
</reference>
<comment type="pathway">
    <text evidence="9">Protein modification; lipoprotein biosynthesis (signal peptide cleavage).</text>
</comment>
<comment type="function">
    <text evidence="9">This protein specifically catalyzes the removal of signal peptides from prolipoproteins.</text>
</comment>
<dbReference type="Proteomes" id="UP000295188">
    <property type="component" value="Unassembled WGS sequence"/>
</dbReference>
<proteinExistence type="inferred from homology"/>
<evidence type="ECO:0000256" key="10">
    <source>
        <dbReference type="RuleBase" id="RU004181"/>
    </source>
</evidence>